<dbReference type="EMBL" id="JASCZI010243571">
    <property type="protein sequence ID" value="MED6213377.1"/>
    <property type="molecule type" value="Genomic_DNA"/>
</dbReference>
<evidence type="ECO:0000313" key="1">
    <source>
        <dbReference type="EMBL" id="MED6213377.1"/>
    </source>
</evidence>
<evidence type="ECO:0000313" key="2">
    <source>
        <dbReference type="Proteomes" id="UP001341840"/>
    </source>
</evidence>
<organism evidence="1 2">
    <name type="scientific">Stylosanthes scabra</name>
    <dbReference type="NCBI Taxonomy" id="79078"/>
    <lineage>
        <taxon>Eukaryota</taxon>
        <taxon>Viridiplantae</taxon>
        <taxon>Streptophyta</taxon>
        <taxon>Embryophyta</taxon>
        <taxon>Tracheophyta</taxon>
        <taxon>Spermatophyta</taxon>
        <taxon>Magnoliopsida</taxon>
        <taxon>eudicotyledons</taxon>
        <taxon>Gunneridae</taxon>
        <taxon>Pentapetalae</taxon>
        <taxon>rosids</taxon>
        <taxon>fabids</taxon>
        <taxon>Fabales</taxon>
        <taxon>Fabaceae</taxon>
        <taxon>Papilionoideae</taxon>
        <taxon>50 kb inversion clade</taxon>
        <taxon>dalbergioids sensu lato</taxon>
        <taxon>Dalbergieae</taxon>
        <taxon>Pterocarpus clade</taxon>
        <taxon>Stylosanthes</taxon>
    </lineage>
</organism>
<reference evidence="1 2" key="1">
    <citation type="journal article" date="2023" name="Plants (Basel)">
        <title>Bridging the Gap: Combining Genomics and Transcriptomics Approaches to Understand Stylosanthes scabra, an Orphan Legume from the Brazilian Caatinga.</title>
        <authorList>
            <person name="Ferreira-Neto J.R.C."/>
            <person name="da Silva M.D."/>
            <person name="Binneck E."/>
            <person name="de Melo N.F."/>
            <person name="da Silva R.H."/>
            <person name="de Melo A.L.T.M."/>
            <person name="Pandolfi V."/>
            <person name="Bustamante F.O."/>
            <person name="Brasileiro-Vidal A.C."/>
            <person name="Benko-Iseppon A.M."/>
        </authorList>
    </citation>
    <scope>NUCLEOTIDE SEQUENCE [LARGE SCALE GENOMIC DNA]</scope>
    <source>
        <tissue evidence="1">Leaves</tissue>
    </source>
</reference>
<protein>
    <submittedName>
        <fullName evidence="1">Uncharacterized protein</fullName>
    </submittedName>
</protein>
<dbReference type="Proteomes" id="UP001341840">
    <property type="component" value="Unassembled WGS sequence"/>
</dbReference>
<proteinExistence type="predicted"/>
<keyword evidence="2" id="KW-1185">Reference proteome</keyword>
<name>A0ABU6YSN3_9FABA</name>
<feature type="non-terminal residue" evidence="1">
    <location>
        <position position="81"/>
    </location>
</feature>
<gene>
    <name evidence="1" type="ORF">PIB30_092546</name>
</gene>
<comment type="caution">
    <text evidence="1">The sequence shown here is derived from an EMBL/GenBank/DDBJ whole genome shotgun (WGS) entry which is preliminary data.</text>
</comment>
<accession>A0ABU6YSN3</accession>
<sequence>MSNNSSDLSSMNLAHNKDSSIHVADENIVEKIDVQLTGLKDGLKKERVSFRDKLVGDSTSTLMETAAGLDGDRLGKVSGKQ</sequence>